<dbReference type="InterPro" id="IPR035986">
    <property type="entry name" value="PKD_dom_sf"/>
</dbReference>
<evidence type="ECO:0000259" key="1">
    <source>
        <dbReference type="PROSITE" id="PS50093"/>
    </source>
</evidence>
<reference evidence="2" key="1">
    <citation type="submission" date="2021-03" db="EMBL/GenBank/DDBJ databases">
        <authorList>
            <person name="Kim M.K."/>
        </authorList>
    </citation>
    <scope>NUCLEOTIDE SEQUENCE</scope>
    <source>
        <strain evidence="2">BT186</strain>
    </source>
</reference>
<keyword evidence="3" id="KW-1185">Reference proteome</keyword>
<dbReference type="Gene3D" id="2.60.40.10">
    <property type="entry name" value="Immunoglobulins"/>
    <property type="match status" value="2"/>
</dbReference>
<dbReference type="Gene3D" id="2.130.10.10">
    <property type="entry name" value="YVTN repeat-like/Quinoprotein amine dehydrogenase"/>
    <property type="match status" value="1"/>
</dbReference>
<dbReference type="InterPro" id="IPR000601">
    <property type="entry name" value="PKD_dom"/>
</dbReference>
<dbReference type="Proteomes" id="UP000664144">
    <property type="component" value="Unassembled WGS sequence"/>
</dbReference>
<dbReference type="EMBL" id="JAFLQZ010000001">
    <property type="protein sequence ID" value="MBO0356622.1"/>
    <property type="molecule type" value="Genomic_DNA"/>
</dbReference>
<gene>
    <name evidence="2" type="ORF">J0X19_01570</name>
</gene>
<dbReference type="NCBIfam" id="TIGR04131">
    <property type="entry name" value="Bac_Flav_CTERM"/>
    <property type="match status" value="1"/>
</dbReference>
<evidence type="ECO:0000313" key="3">
    <source>
        <dbReference type="Proteomes" id="UP000664144"/>
    </source>
</evidence>
<dbReference type="AlphaFoldDB" id="A0A939JBU4"/>
<comment type="caution">
    <text evidence="2">The sequence shown here is derived from an EMBL/GenBank/DDBJ whole genome shotgun (WGS) entry which is preliminary data.</text>
</comment>
<feature type="domain" description="PKD" evidence="1">
    <location>
        <begin position="215"/>
        <end position="257"/>
    </location>
</feature>
<sequence length="503" mass="52135">MVSPTGIAGTAVVSRVGTVHQGGGGTFGNANSVGYMKASPDGSLLGVATRDAGLELFNFNNSTGQVSNARQLYTGSTFDRTYGVAFSPDNTKLYTTDLANGIYQYNLSSATPASTRQNIGSLFGYPTSALQLGPDGRIYVALLQSPTMGVIANPNALGLACGYTTGSVVAGGLCQVGLPNFPNSFSQQITTATVSAPAVCVGAASSFSVALSPVTPVATHVWNFGDPSSGAANTGTGATPTHTYAAAGTYTVTVTTTLPGNASPIITTQTVTVNQLPVVSIGAPAQSICPGQTLVLTTSTQPTGSTFRWQDASTGTSLVVTQPGIYSVTVTSPQGCSAQATTTISLQAAPTVRLGADTTACLSAPLVLRANAQPAGATYRWQDNSTNSTFMVQAAGTYAVEVTLSGGCTGRDEIVVRDAQCPFKIPNIITPNGDTKNDAFALKGLNPRNWSIEIYNRWGRRVYQTAAYDNSWNAAGQSAGIYYYMLHNAQTGQHYKGWVEVIR</sequence>
<name>A0A939JBU4_9BACT</name>
<dbReference type="InterPro" id="IPR026341">
    <property type="entry name" value="T9SS_type_B"/>
</dbReference>
<dbReference type="SMART" id="SM00089">
    <property type="entry name" value="PKD"/>
    <property type="match status" value="2"/>
</dbReference>
<dbReference type="Pfam" id="PF13585">
    <property type="entry name" value="CHU_C"/>
    <property type="match status" value="1"/>
</dbReference>
<dbReference type="PROSITE" id="PS50093">
    <property type="entry name" value="PKD"/>
    <property type="match status" value="1"/>
</dbReference>
<dbReference type="InterPro" id="IPR015943">
    <property type="entry name" value="WD40/YVTN_repeat-like_dom_sf"/>
</dbReference>
<organism evidence="2 3">
    <name type="scientific">Hymenobacter telluris</name>
    <dbReference type="NCBI Taxonomy" id="2816474"/>
    <lineage>
        <taxon>Bacteria</taxon>
        <taxon>Pseudomonadati</taxon>
        <taxon>Bacteroidota</taxon>
        <taxon>Cytophagia</taxon>
        <taxon>Cytophagales</taxon>
        <taxon>Hymenobacteraceae</taxon>
        <taxon>Hymenobacter</taxon>
    </lineage>
</organism>
<dbReference type="Pfam" id="PF18911">
    <property type="entry name" value="PKD_4"/>
    <property type="match status" value="1"/>
</dbReference>
<dbReference type="InterPro" id="IPR022409">
    <property type="entry name" value="PKD/Chitinase_dom"/>
</dbReference>
<dbReference type="SUPFAM" id="SSF49299">
    <property type="entry name" value="PKD domain"/>
    <property type="match status" value="1"/>
</dbReference>
<dbReference type="RefSeq" id="WP_206980123.1">
    <property type="nucleotide sequence ID" value="NZ_JAFLQZ010000001.1"/>
</dbReference>
<accession>A0A939JBU4</accession>
<dbReference type="InterPro" id="IPR013783">
    <property type="entry name" value="Ig-like_fold"/>
</dbReference>
<evidence type="ECO:0000313" key="2">
    <source>
        <dbReference type="EMBL" id="MBO0356622.1"/>
    </source>
</evidence>
<proteinExistence type="predicted"/>
<dbReference type="SUPFAM" id="SSF82171">
    <property type="entry name" value="DPP6 N-terminal domain-like"/>
    <property type="match status" value="1"/>
</dbReference>
<protein>
    <submittedName>
        <fullName evidence="2">Gliding motility-associated C-terminal domain-containing protein</fullName>
    </submittedName>
</protein>